<dbReference type="EMBL" id="BSTG01000005">
    <property type="protein sequence ID" value="GLY58949.1"/>
    <property type="molecule type" value="Genomic_DNA"/>
</dbReference>
<evidence type="ECO:0000256" key="1">
    <source>
        <dbReference type="SAM" id="MobiDB-lite"/>
    </source>
</evidence>
<dbReference type="GO" id="GO:0005737">
    <property type="term" value="C:cytoplasm"/>
    <property type="evidence" value="ECO:0007669"/>
    <property type="project" value="InterPro"/>
</dbReference>
<dbReference type="Proteomes" id="UP001165168">
    <property type="component" value="Unassembled WGS sequence"/>
</dbReference>
<dbReference type="AlphaFoldDB" id="A0AAV5P944"/>
<organism evidence="2 5">
    <name type="scientific">Cellulosimicrobium cellulans</name>
    <name type="common">Arthrobacter luteus</name>
    <dbReference type="NCBI Taxonomy" id="1710"/>
    <lineage>
        <taxon>Bacteria</taxon>
        <taxon>Bacillati</taxon>
        <taxon>Actinomycetota</taxon>
        <taxon>Actinomycetes</taxon>
        <taxon>Micrococcales</taxon>
        <taxon>Promicromonosporaceae</taxon>
        <taxon>Cellulosimicrobium</taxon>
    </lineage>
</organism>
<dbReference type="Pfam" id="PF06189">
    <property type="entry name" value="5-nucleotidase"/>
    <property type="match status" value="1"/>
</dbReference>
<name>A0AAV5P944_CELCE</name>
<reference evidence="2" key="2">
    <citation type="submission" date="2023-03" db="EMBL/GenBank/DDBJ databases">
        <title>Cellulosimicrobium cellulans NBRC 103059.</title>
        <authorList>
            <person name="Ichikawa N."/>
            <person name="Sato H."/>
            <person name="Tonouchi N."/>
        </authorList>
    </citation>
    <scope>NUCLEOTIDE SEQUENCE</scope>
    <source>
        <strain evidence="2">NBRC 103059</strain>
    </source>
</reference>
<protein>
    <recommendedName>
        <fullName evidence="6">5'-nucleotidase</fullName>
    </recommendedName>
</protein>
<accession>A0AAV5P944</accession>
<dbReference type="PANTHER" id="PTHR31367:SF5">
    <property type="entry name" value="CYTOSOLIC 5'-NUCLEOTIDASE 1A"/>
    <property type="match status" value="1"/>
</dbReference>
<feature type="region of interest" description="Disordered" evidence="1">
    <location>
        <begin position="305"/>
        <end position="499"/>
    </location>
</feature>
<dbReference type="InterPro" id="IPR010394">
    <property type="entry name" value="5-nucleotidase"/>
</dbReference>
<proteinExistence type="predicted"/>
<dbReference type="EMBL" id="CP041694">
    <property type="protein sequence ID" value="QDP76169.1"/>
    <property type="molecule type" value="Genomic_DNA"/>
</dbReference>
<feature type="compositionally biased region" description="Low complexity" evidence="1">
    <location>
        <begin position="403"/>
        <end position="414"/>
    </location>
</feature>
<dbReference type="Proteomes" id="UP000319068">
    <property type="component" value="Chromosome"/>
</dbReference>
<dbReference type="GO" id="GO:0009117">
    <property type="term" value="P:nucleotide metabolic process"/>
    <property type="evidence" value="ECO:0007669"/>
    <property type="project" value="InterPro"/>
</dbReference>
<evidence type="ECO:0000313" key="2">
    <source>
        <dbReference type="EMBL" id="GLY58949.1"/>
    </source>
</evidence>
<dbReference type="RefSeq" id="WP_085387661.1">
    <property type="nucleotide sequence ID" value="NZ_BSTG01000005.1"/>
</dbReference>
<evidence type="ECO:0008006" key="6">
    <source>
        <dbReference type="Google" id="ProtNLM"/>
    </source>
</evidence>
<gene>
    <name evidence="2" type="ORF">Ccel01_35510</name>
    <name evidence="3" type="ORF">FOG94_14545</name>
</gene>
<evidence type="ECO:0000313" key="4">
    <source>
        <dbReference type="Proteomes" id="UP000319068"/>
    </source>
</evidence>
<dbReference type="GO" id="GO:0008253">
    <property type="term" value="F:5'-nucleotidase activity"/>
    <property type="evidence" value="ECO:0007669"/>
    <property type="project" value="InterPro"/>
</dbReference>
<feature type="compositionally biased region" description="Polar residues" evidence="1">
    <location>
        <begin position="490"/>
        <end position="499"/>
    </location>
</feature>
<reference evidence="3 4" key="1">
    <citation type="submission" date="2019-07" db="EMBL/GenBank/DDBJ databases">
        <title>Complete Genome Sequence and Methylome Analysis of Arthrobacter luteus NEB113.</title>
        <authorList>
            <person name="Fomenkov A."/>
            <person name="Anton B.P."/>
            <person name="Vincze T."/>
            <person name="Roberts R.J."/>
        </authorList>
    </citation>
    <scope>NUCLEOTIDE SEQUENCE [LARGE SCALE GENOMIC DNA]</scope>
    <source>
        <strain evidence="3 4">NEB113</strain>
    </source>
</reference>
<evidence type="ECO:0000313" key="3">
    <source>
        <dbReference type="EMBL" id="QDP76169.1"/>
    </source>
</evidence>
<dbReference type="GO" id="GO:0000166">
    <property type="term" value="F:nucleotide binding"/>
    <property type="evidence" value="ECO:0007669"/>
    <property type="project" value="InterPro"/>
</dbReference>
<evidence type="ECO:0000313" key="5">
    <source>
        <dbReference type="Proteomes" id="UP001165168"/>
    </source>
</evidence>
<sequence>MGYDLSGRLVVGVASSALFDLTESDRVFRTQGEAAYRDFQERHRDDALAPGVAFGFVRRLLALNDLAPSADDPLVEVIVMSRNSPETGLRVMRSVRHHDLDITRAVFRQGRSPHEFIRPLHVDLFLSADERSVRDAVDLGLPAGYVLDPTFADEEGDELRIAFDFDGVLADDSSERRYQDGGLASFREHEVLNADVPLGRGPLRELLVGIHRVQVVERERHATDPSYRPRVHVSLVTARSAPAHERAVATLSSWGVTVDDAFFLGGVDKGGVLEVLRPHIFFDDQRAVVEAARRVAPSVHVPYGELNRGVLPADPALDPRPTRAADVAPPAPGRREAATPPAPGASAERDADDERPAHDPAGERPTLDPAGERTAEGGRASGTGTRELPLVRSVPGIGGPGLAGIAAGVPTAEPTPAPEGEKTAPAPDPRADAASPAAPGDEQVDAPTDAGTPAPSGTTLLSRRDARPGAPDRVSVLGPAGEPKPLPVRPSSNGGARHH</sequence>
<feature type="compositionally biased region" description="Basic and acidic residues" evidence="1">
    <location>
        <begin position="347"/>
        <end position="376"/>
    </location>
</feature>
<dbReference type="GO" id="GO:0000287">
    <property type="term" value="F:magnesium ion binding"/>
    <property type="evidence" value="ECO:0007669"/>
    <property type="project" value="InterPro"/>
</dbReference>
<keyword evidence="4" id="KW-1185">Reference proteome</keyword>
<dbReference type="PANTHER" id="PTHR31367">
    <property type="entry name" value="CYTOSOLIC 5'-NUCLEOTIDASE 1 FAMILY MEMBER"/>
    <property type="match status" value="1"/>
</dbReference>